<keyword evidence="3" id="KW-0560">Oxidoreductase</keyword>
<evidence type="ECO:0000313" key="5">
    <source>
        <dbReference type="EMBL" id="MBR8828533.1"/>
    </source>
</evidence>
<dbReference type="Gene3D" id="3.40.430.10">
    <property type="entry name" value="Dihydrofolate Reductase, subunit A"/>
    <property type="match status" value="1"/>
</dbReference>
<name>A0A941GYG6_9CHRO</name>
<protein>
    <submittedName>
        <fullName evidence="5">RibD family protein</fullName>
    </submittedName>
</protein>
<dbReference type="GO" id="GO:0008703">
    <property type="term" value="F:5-amino-6-(5-phosphoribosylamino)uracil reductase activity"/>
    <property type="evidence" value="ECO:0007669"/>
    <property type="project" value="InterPro"/>
</dbReference>
<dbReference type="AlphaFoldDB" id="A0A941GYG6"/>
<dbReference type="Pfam" id="PF01872">
    <property type="entry name" value="RibD_C"/>
    <property type="match status" value="1"/>
</dbReference>
<gene>
    <name evidence="5" type="ORF">DSM107014_11650</name>
</gene>
<evidence type="ECO:0000259" key="4">
    <source>
        <dbReference type="Pfam" id="PF01872"/>
    </source>
</evidence>
<evidence type="ECO:0000313" key="6">
    <source>
        <dbReference type="Proteomes" id="UP000767446"/>
    </source>
</evidence>
<dbReference type="GO" id="GO:0009231">
    <property type="term" value="P:riboflavin biosynthetic process"/>
    <property type="evidence" value="ECO:0007669"/>
    <property type="project" value="InterPro"/>
</dbReference>
<feature type="domain" description="Bacterial bifunctional deaminase-reductase C-terminal" evidence="4">
    <location>
        <begin position="4"/>
        <end position="220"/>
    </location>
</feature>
<evidence type="ECO:0000256" key="3">
    <source>
        <dbReference type="ARBA" id="ARBA00023002"/>
    </source>
</evidence>
<reference evidence="5" key="1">
    <citation type="submission" date="2021-02" db="EMBL/GenBank/DDBJ databases">
        <title>Metagenome analyses of Stigonema ocellatum DSM 106950, Chlorogloea purpurea SAG 13.99 and Gomphosphaeria aponina DSM 107014.</title>
        <authorList>
            <person name="Marter P."/>
            <person name="Huang S."/>
        </authorList>
    </citation>
    <scope>NUCLEOTIDE SEQUENCE</scope>
    <source>
        <strain evidence="5">JP213</strain>
    </source>
</reference>
<dbReference type="PANTHER" id="PTHR38011">
    <property type="entry name" value="DIHYDROFOLATE REDUCTASE FAMILY PROTEIN (AFU_ORTHOLOGUE AFUA_8G06820)"/>
    <property type="match status" value="1"/>
</dbReference>
<proteinExistence type="predicted"/>
<accession>A0A941GYG6</accession>
<dbReference type="InterPro" id="IPR050765">
    <property type="entry name" value="Riboflavin_Biosynth_HTPR"/>
</dbReference>
<dbReference type="InterPro" id="IPR024072">
    <property type="entry name" value="DHFR-like_dom_sf"/>
</dbReference>
<evidence type="ECO:0000256" key="2">
    <source>
        <dbReference type="ARBA" id="ARBA00022857"/>
    </source>
</evidence>
<sequence length="228" mass="24723">MNRPFTTVVLAMTADGKIANVNRQAARFSSPADKAHLERQISLVDGVLFGAETLRAYGTTLPISAPELLAARQQEHKPPQPVHIVCSASGKLDPQLGFFSQPIPRWLLTTPTGAKYWQGITEKLFQRVVVTEPTPLVKAKSINWVEVFSQFAELGLRKLAILGGGELVASLLGMNLIDEMWLTLCPVIFGGATAPTPVGGVGLSPQQLALLSVEQVEGEVFLHYRLQS</sequence>
<keyword evidence="2" id="KW-0521">NADP</keyword>
<dbReference type="EMBL" id="JADQBC010000075">
    <property type="protein sequence ID" value="MBR8828533.1"/>
    <property type="molecule type" value="Genomic_DNA"/>
</dbReference>
<comment type="pathway">
    <text evidence="1">Cofactor biosynthesis; riboflavin biosynthesis.</text>
</comment>
<dbReference type="SUPFAM" id="SSF53597">
    <property type="entry name" value="Dihydrofolate reductase-like"/>
    <property type="match status" value="1"/>
</dbReference>
<comment type="caution">
    <text evidence="5">The sequence shown here is derived from an EMBL/GenBank/DDBJ whole genome shotgun (WGS) entry which is preliminary data.</text>
</comment>
<evidence type="ECO:0000256" key="1">
    <source>
        <dbReference type="ARBA" id="ARBA00005104"/>
    </source>
</evidence>
<dbReference type="InterPro" id="IPR002734">
    <property type="entry name" value="RibDG_C"/>
</dbReference>
<dbReference type="Proteomes" id="UP000767446">
    <property type="component" value="Unassembled WGS sequence"/>
</dbReference>
<organism evidence="5 6">
    <name type="scientific">Gomphosphaeria aponina SAG 52.96 = DSM 107014</name>
    <dbReference type="NCBI Taxonomy" id="1521640"/>
    <lineage>
        <taxon>Bacteria</taxon>
        <taxon>Bacillati</taxon>
        <taxon>Cyanobacteriota</taxon>
        <taxon>Cyanophyceae</taxon>
        <taxon>Oscillatoriophycideae</taxon>
        <taxon>Chroococcales</taxon>
        <taxon>Gomphosphaeriaceae</taxon>
        <taxon>Gomphosphaeria</taxon>
    </lineage>
</organism>
<dbReference type="PANTHER" id="PTHR38011:SF7">
    <property type="entry name" value="2,5-DIAMINO-6-RIBOSYLAMINO-4(3H)-PYRIMIDINONE 5'-PHOSPHATE REDUCTASE"/>
    <property type="match status" value="1"/>
</dbReference>